<dbReference type="AlphaFoldDB" id="A0A1X7AQ08"/>
<sequence>MSLIEFLQPDEDINSRLPVDCLVMAAGLSSRMGQWKMMLPFGDQSDGLRTLLDHSLRNALQSCRRVVLVTGFRSEELMVRYADIPNIHLVHNSGFREGLSHSVLTALSHVETEQAFITLGDLPFLNSTIFQTIWQARGEQAAFPFYQSEEPTTPQKGHPVLLPASLIPGLLAENSSRPVRKRLEPYIQKLLLPFPEIIQDIDTPDMYREALAAEAEAH</sequence>
<evidence type="ECO:0000313" key="3">
    <source>
        <dbReference type="EMBL" id="SMA49480.1"/>
    </source>
</evidence>
<evidence type="ECO:0000313" key="4">
    <source>
        <dbReference type="Proteomes" id="UP000196573"/>
    </source>
</evidence>
<keyword evidence="4" id="KW-1185">Reference proteome</keyword>
<accession>A0A1X7AQ08</accession>
<dbReference type="SUPFAM" id="SSF53448">
    <property type="entry name" value="Nucleotide-diphospho-sugar transferases"/>
    <property type="match status" value="1"/>
</dbReference>
<dbReference type="Gene3D" id="3.90.550.10">
    <property type="entry name" value="Spore Coat Polysaccharide Biosynthesis Protein SpsA, Chain A"/>
    <property type="match status" value="1"/>
</dbReference>
<dbReference type="InterPro" id="IPR029044">
    <property type="entry name" value="Nucleotide-diphossugar_trans"/>
</dbReference>
<dbReference type="GO" id="GO:0061602">
    <property type="term" value="F:molybdenum cofactor cytidylyltransferase activity"/>
    <property type="evidence" value="ECO:0007669"/>
    <property type="project" value="UniProtKB-EC"/>
</dbReference>
<dbReference type="EC" id="2.7.7.76" evidence="3"/>
<dbReference type="OrthoDB" id="5298023at2"/>
<dbReference type="RefSeq" id="WP_087111844.1">
    <property type="nucleotide sequence ID" value="NZ_CBCSCN010000010.1"/>
</dbReference>
<keyword evidence="1" id="KW-0460">Magnesium</keyword>
<keyword evidence="3" id="KW-0548">Nucleotidyltransferase</keyword>
<dbReference type="PANTHER" id="PTHR43777">
    <property type="entry name" value="MOLYBDENUM COFACTOR CYTIDYLYLTRANSFERASE"/>
    <property type="match status" value="1"/>
</dbReference>
<proteinExistence type="predicted"/>
<keyword evidence="3" id="KW-0808">Transferase</keyword>
<evidence type="ECO:0000259" key="2">
    <source>
        <dbReference type="Pfam" id="PF12804"/>
    </source>
</evidence>
<dbReference type="EMBL" id="FWPT01000008">
    <property type="protein sequence ID" value="SMA49480.1"/>
    <property type="molecule type" value="Genomic_DNA"/>
</dbReference>
<evidence type="ECO:0000256" key="1">
    <source>
        <dbReference type="ARBA" id="ARBA00022842"/>
    </source>
</evidence>
<dbReference type="PANTHER" id="PTHR43777:SF1">
    <property type="entry name" value="MOLYBDENUM COFACTOR CYTIDYLYLTRANSFERASE"/>
    <property type="match status" value="1"/>
</dbReference>
<reference evidence="3 4" key="1">
    <citation type="submission" date="2017-03" db="EMBL/GenBank/DDBJ databases">
        <authorList>
            <person name="Afonso C.L."/>
            <person name="Miller P.J."/>
            <person name="Scott M.A."/>
            <person name="Spackman E."/>
            <person name="Goraichik I."/>
            <person name="Dimitrov K.M."/>
            <person name="Suarez D.L."/>
            <person name="Swayne D.E."/>
        </authorList>
    </citation>
    <scope>NUCLEOTIDE SEQUENCE [LARGE SCALE GENOMIC DNA]</scope>
    <source>
        <strain evidence="3">SB41UT1</strain>
    </source>
</reference>
<organism evidence="3 4">
    <name type="scientific">Parendozoicomonas haliclonae</name>
    <dbReference type="NCBI Taxonomy" id="1960125"/>
    <lineage>
        <taxon>Bacteria</taxon>
        <taxon>Pseudomonadati</taxon>
        <taxon>Pseudomonadota</taxon>
        <taxon>Gammaproteobacteria</taxon>
        <taxon>Oceanospirillales</taxon>
        <taxon>Endozoicomonadaceae</taxon>
        <taxon>Parendozoicomonas</taxon>
    </lineage>
</organism>
<dbReference type="InterPro" id="IPR025877">
    <property type="entry name" value="MobA-like_NTP_Trfase"/>
</dbReference>
<dbReference type="Pfam" id="PF12804">
    <property type="entry name" value="NTP_transf_3"/>
    <property type="match status" value="1"/>
</dbReference>
<dbReference type="CDD" id="cd04182">
    <property type="entry name" value="GT_2_like_f"/>
    <property type="match status" value="1"/>
</dbReference>
<dbReference type="Proteomes" id="UP000196573">
    <property type="component" value="Unassembled WGS sequence"/>
</dbReference>
<feature type="domain" description="MobA-like NTP transferase" evidence="2">
    <location>
        <begin position="21"/>
        <end position="181"/>
    </location>
</feature>
<name>A0A1X7AQ08_9GAMM</name>
<gene>
    <name evidence="3" type="primary">mocA</name>
    <name evidence="3" type="ORF">EHSB41UT_03279</name>
</gene>
<protein>
    <submittedName>
        <fullName evidence="3">Molybdenum cofactor cytidylyltransferase</fullName>
        <ecNumber evidence="3">2.7.7.76</ecNumber>
    </submittedName>
</protein>